<feature type="region of interest" description="Disordered" evidence="1">
    <location>
        <begin position="88"/>
        <end position="116"/>
    </location>
</feature>
<evidence type="ECO:0000313" key="3">
    <source>
        <dbReference type="Proteomes" id="UP000887565"/>
    </source>
</evidence>
<feature type="signal peptide" evidence="2">
    <location>
        <begin position="1"/>
        <end position="16"/>
    </location>
</feature>
<evidence type="ECO:0000256" key="1">
    <source>
        <dbReference type="SAM" id="MobiDB-lite"/>
    </source>
</evidence>
<sequence length="168" mass="18226">MYVFCILAASISLNMALECFVCNNKPGDDDSMPCLDRKTDDCPDSCSAVYYQTLDKILHVRKFCTASGISMNRRALLSPGSSMCENVNTASMKTSDPSASQSAKNRASMPAPPTSQRSTLICVCSSDKCNAGDSDSMVGRLLLRNMNQKQFAKKPVFPAPPKFKVDSS</sequence>
<keyword evidence="3" id="KW-1185">Reference proteome</keyword>
<dbReference type="AlphaFoldDB" id="A0A915IR78"/>
<dbReference type="Proteomes" id="UP000887565">
    <property type="component" value="Unplaced"/>
</dbReference>
<evidence type="ECO:0000313" key="4">
    <source>
        <dbReference type="WBParaSite" id="nRc.2.0.1.t16316-RA"/>
    </source>
</evidence>
<evidence type="ECO:0000256" key="2">
    <source>
        <dbReference type="SAM" id="SignalP"/>
    </source>
</evidence>
<feature type="chain" id="PRO_5037340604" evidence="2">
    <location>
        <begin position="17"/>
        <end position="168"/>
    </location>
</feature>
<proteinExistence type="predicted"/>
<dbReference type="WBParaSite" id="nRc.2.0.1.t16316-RA">
    <property type="protein sequence ID" value="nRc.2.0.1.t16316-RA"/>
    <property type="gene ID" value="nRc.2.0.1.g16316"/>
</dbReference>
<reference evidence="4" key="1">
    <citation type="submission" date="2022-11" db="UniProtKB">
        <authorList>
            <consortium name="WormBaseParasite"/>
        </authorList>
    </citation>
    <scope>IDENTIFICATION</scope>
</reference>
<accession>A0A915IR78</accession>
<keyword evidence="2" id="KW-0732">Signal</keyword>
<dbReference type="OMA" id="FECYTCN"/>
<organism evidence="3 4">
    <name type="scientific">Romanomermis culicivorax</name>
    <name type="common">Nematode worm</name>
    <dbReference type="NCBI Taxonomy" id="13658"/>
    <lineage>
        <taxon>Eukaryota</taxon>
        <taxon>Metazoa</taxon>
        <taxon>Ecdysozoa</taxon>
        <taxon>Nematoda</taxon>
        <taxon>Enoplea</taxon>
        <taxon>Dorylaimia</taxon>
        <taxon>Mermithida</taxon>
        <taxon>Mermithoidea</taxon>
        <taxon>Mermithidae</taxon>
        <taxon>Romanomermis</taxon>
    </lineage>
</organism>
<name>A0A915IR78_ROMCU</name>
<protein>
    <submittedName>
        <fullName evidence="4">Protein quiver</fullName>
    </submittedName>
</protein>
<feature type="compositionally biased region" description="Polar residues" evidence="1">
    <location>
        <begin position="88"/>
        <end position="105"/>
    </location>
</feature>